<keyword evidence="3" id="KW-1185">Reference proteome</keyword>
<dbReference type="Proteomes" id="UP000026962">
    <property type="component" value="Chromosome 3"/>
</dbReference>
<feature type="region of interest" description="Disordered" evidence="1">
    <location>
        <begin position="1"/>
        <end position="37"/>
    </location>
</feature>
<dbReference type="AlphaFoldDB" id="A0A0E0KFU1"/>
<evidence type="ECO:0000313" key="2">
    <source>
        <dbReference type="EnsemblPlants" id="OPUNC03G22390.1"/>
    </source>
</evidence>
<accession>A0A0E0KFU1</accession>
<reference evidence="2" key="2">
    <citation type="submission" date="2018-05" db="EMBL/GenBank/DDBJ databases">
        <title>OpunRS2 (Oryza punctata Reference Sequence Version 2).</title>
        <authorList>
            <person name="Zhang J."/>
            <person name="Kudrna D."/>
            <person name="Lee S."/>
            <person name="Talag J."/>
            <person name="Welchert J."/>
            <person name="Wing R.A."/>
        </authorList>
    </citation>
    <scope>NUCLEOTIDE SEQUENCE [LARGE SCALE GENOMIC DNA]</scope>
</reference>
<evidence type="ECO:0000256" key="1">
    <source>
        <dbReference type="SAM" id="MobiDB-lite"/>
    </source>
</evidence>
<sequence length="62" mass="6416">MPSRSRARHGGARRPPGSLLRGERANGGVRAPRAPAKATALGARGRIGDLDMELGATSNRLA</sequence>
<protein>
    <submittedName>
        <fullName evidence="2">Uncharacterized protein</fullName>
    </submittedName>
</protein>
<dbReference type="Gramene" id="OPUNC03G22390.1">
    <property type="protein sequence ID" value="OPUNC03G22390.1"/>
    <property type="gene ID" value="OPUNC03G22390"/>
</dbReference>
<dbReference type="HOGENOM" id="CLU_2908067_0_0_1"/>
<reference evidence="2" key="1">
    <citation type="submission" date="2015-04" db="UniProtKB">
        <authorList>
            <consortium name="EnsemblPlants"/>
        </authorList>
    </citation>
    <scope>IDENTIFICATION</scope>
</reference>
<feature type="compositionally biased region" description="Basic residues" evidence="1">
    <location>
        <begin position="1"/>
        <end position="12"/>
    </location>
</feature>
<dbReference type="EnsemblPlants" id="OPUNC03G22390.1">
    <property type="protein sequence ID" value="OPUNC03G22390.1"/>
    <property type="gene ID" value="OPUNC03G22390"/>
</dbReference>
<proteinExistence type="predicted"/>
<name>A0A0E0KFU1_ORYPU</name>
<organism evidence="2">
    <name type="scientific">Oryza punctata</name>
    <name type="common">Red rice</name>
    <dbReference type="NCBI Taxonomy" id="4537"/>
    <lineage>
        <taxon>Eukaryota</taxon>
        <taxon>Viridiplantae</taxon>
        <taxon>Streptophyta</taxon>
        <taxon>Embryophyta</taxon>
        <taxon>Tracheophyta</taxon>
        <taxon>Spermatophyta</taxon>
        <taxon>Magnoliopsida</taxon>
        <taxon>Liliopsida</taxon>
        <taxon>Poales</taxon>
        <taxon>Poaceae</taxon>
        <taxon>BOP clade</taxon>
        <taxon>Oryzoideae</taxon>
        <taxon>Oryzeae</taxon>
        <taxon>Oryzinae</taxon>
        <taxon>Oryza</taxon>
    </lineage>
</organism>
<evidence type="ECO:0000313" key="3">
    <source>
        <dbReference type="Proteomes" id="UP000026962"/>
    </source>
</evidence>